<gene>
    <name evidence="1" type="ORF">EG349_20005</name>
    <name evidence="2" type="ORF">EG353_20860</name>
</gene>
<protein>
    <submittedName>
        <fullName evidence="1">Abi family protein</fullName>
    </submittedName>
</protein>
<accession>A0AAD0YD30</accession>
<geneLocation type="plasmid" evidence="3 4">
    <name>unnamed</name>
</geneLocation>
<dbReference type="EMBL" id="CP033913">
    <property type="protein sequence ID" value="AZA98041.1"/>
    <property type="molecule type" value="Genomic_DNA"/>
</dbReference>
<evidence type="ECO:0000313" key="2">
    <source>
        <dbReference type="EMBL" id="AZA98041.1"/>
    </source>
</evidence>
<evidence type="ECO:0000313" key="4">
    <source>
        <dbReference type="Proteomes" id="UP000281741"/>
    </source>
</evidence>
<keyword evidence="4" id="KW-1185">Reference proteome</keyword>
<dbReference type="Pfam" id="PF07751">
    <property type="entry name" value="Abi_2"/>
    <property type="match status" value="1"/>
</dbReference>
<dbReference type="Proteomes" id="UP000274073">
    <property type="component" value="Plasmid unnamed"/>
</dbReference>
<dbReference type="Proteomes" id="UP000281741">
    <property type="component" value="Plasmid unnamed"/>
</dbReference>
<evidence type="ECO:0000313" key="3">
    <source>
        <dbReference type="Proteomes" id="UP000274073"/>
    </source>
</evidence>
<dbReference type="InterPro" id="IPR011664">
    <property type="entry name" value="Abi_system_AbiD/AbiF-like"/>
</dbReference>
<dbReference type="AlphaFoldDB" id="A0AAD0YD30"/>
<name>A0AAD0YD30_9FLAO</name>
<dbReference type="RefSeq" id="WP_123855592.1">
    <property type="nucleotide sequence ID" value="NZ_CP033913.1"/>
</dbReference>
<reference evidence="3 4" key="1">
    <citation type="submission" date="2018-11" db="EMBL/GenBank/DDBJ databases">
        <title>Proposal to divide the Flavobacteriaceae and reorganize its genera based on Amino Acid Identity values calculated from whole genome sequences.</title>
        <authorList>
            <person name="Nicholson A.C."/>
            <person name="Gulvik C.A."/>
            <person name="Whitney A.M."/>
            <person name="Humrighouse B.W."/>
            <person name="Bell M."/>
            <person name="Holmes B."/>
            <person name="Steigerwalt A.G."/>
            <person name="Villarma A."/>
            <person name="Sheth M."/>
            <person name="Batra D."/>
            <person name="Pryor J."/>
            <person name="Bernardet J.-F."/>
            <person name="Hugo C."/>
            <person name="Kampfer P."/>
            <person name="Newman J."/>
            <person name="McQuiston J.R."/>
        </authorList>
    </citation>
    <scope>NUCLEOTIDE SEQUENCE [LARGE SCALE GENOMIC DNA]</scope>
    <source>
        <strain evidence="1 3">G0207</strain>
        <strain evidence="2 4">H5143</strain>
        <plasmid evidence="3 4">unnamed</plasmid>
    </source>
</reference>
<sequence length="301" mass="35896">MAGKTPITITDQIQLLQSRDMLFRDVTNAPHFLANISYYRLKGYWWEMQDDKVNHHFEPNSYFENVIDLYNFDRHFRLIVFNAIERIEVALRTKLIYYLSLQYGEYWYSDQTIFTNKIHHADFLSKLSREMRSSSEEFMKSHYKNHKNDYPEVWKALEVVTMGSLSKIYDNLRHQLPEKAKIANEFGLNSSADFSSWLRSITLIRNIVAHHSRLWNRVIITQYSWPKNMETILLDFTPTTNHLKKIFPLLAGMIFLNDTISPGHSLRKELVDLIQQFPNIPYYRMGFPPHWQNQPIFSNHL</sequence>
<keyword evidence="1" id="KW-0614">Plasmid</keyword>
<dbReference type="EMBL" id="CP033916">
    <property type="protein sequence ID" value="AZA89111.1"/>
    <property type="molecule type" value="Genomic_DNA"/>
</dbReference>
<evidence type="ECO:0000313" key="1">
    <source>
        <dbReference type="EMBL" id="AZA89111.1"/>
    </source>
</evidence>
<proteinExistence type="predicted"/>
<organism evidence="1 3">
    <name type="scientific">Chryseobacterium shandongense</name>
    <dbReference type="NCBI Taxonomy" id="1493872"/>
    <lineage>
        <taxon>Bacteria</taxon>
        <taxon>Pseudomonadati</taxon>
        <taxon>Bacteroidota</taxon>
        <taxon>Flavobacteriia</taxon>
        <taxon>Flavobacteriales</taxon>
        <taxon>Weeksellaceae</taxon>
        <taxon>Chryseobacterium group</taxon>
        <taxon>Chryseobacterium</taxon>
    </lineage>
</organism>